<feature type="compositionally biased region" description="Basic and acidic residues" evidence="1">
    <location>
        <begin position="82"/>
        <end position="96"/>
    </location>
</feature>
<reference evidence="2 3" key="1">
    <citation type="journal article" date="2024" name="Science">
        <title>Giant polyketide synthase enzymes in the biosynthesis of giant marine polyether toxins.</title>
        <authorList>
            <person name="Fallon T.R."/>
            <person name="Shende V.V."/>
            <person name="Wierzbicki I.H."/>
            <person name="Pendleton A.L."/>
            <person name="Watervoot N.F."/>
            <person name="Auber R.P."/>
            <person name="Gonzalez D.J."/>
            <person name="Wisecaver J.H."/>
            <person name="Moore B.S."/>
        </authorList>
    </citation>
    <scope>NUCLEOTIDE SEQUENCE [LARGE SCALE GENOMIC DNA]</scope>
    <source>
        <strain evidence="2 3">12B1</strain>
    </source>
</reference>
<feature type="region of interest" description="Disordered" evidence="1">
    <location>
        <begin position="1"/>
        <end position="22"/>
    </location>
</feature>
<name>A0AB34JXD4_PRYPA</name>
<feature type="compositionally biased region" description="Acidic residues" evidence="1">
    <location>
        <begin position="97"/>
        <end position="112"/>
    </location>
</feature>
<dbReference type="EMBL" id="JBGBPQ010000004">
    <property type="protein sequence ID" value="KAL1525084.1"/>
    <property type="molecule type" value="Genomic_DNA"/>
</dbReference>
<feature type="compositionally biased region" description="Basic residues" evidence="1">
    <location>
        <begin position="1"/>
        <end position="13"/>
    </location>
</feature>
<feature type="region of interest" description="Disordered" evidence="1">
    <location>
        <begin position="273"/>
        <end position="294"/>
    </location>
</feature>
<evidence type="ECO:0000256" key="1">
    <source>
        <dbReference type="SAM" id="MobiDB-lite"/>
    </source>
</evidence>
<organism evidence="2 3">
    <name type="scientific">Prymnesium parvum</name>
    <name type="common">Toxic golden alga</name>
    <dbReference type="NCBI Taxonomy" id="97485"/>
    <lineage>
        <taxon>Eukaryota</taxon>
        <taxon>Haptista</taxon>
        <taxon>Haptophyta</taxon>
        <taxon>Prymnesiophyceae</taxon>
        <taxon>Prymnesiales</taxon>
        <taxon>Prymnesiaceae</taxon>
        <taxon>Prymnesium</taxon>
    </lineage>
</organism>
<keyword evidence="3" id="KW-1185">Reference proteome</keyword>
<comment type="caution">
    <text evidence="2">The sequence shown here is derived from an EMBL/GenBank/DDBJ whole genome shotgun (WGS) entry which is preliminary data.</text>
</comment>
<accession>A0AB34JXD4</accession>
<feature type="region of interest" description="Disordered" evidence="1">
    <location>
        <begin position="82"/>
        <end position="123"/>
    </location>
</feature>
<sequence>MGRKNHLATRKGPRTSSSLRLKEAELRQVKRQLRQAEAEARAARDDANVRVAREIDLRHKAERQARHFYSLCREQRIWKDLPQEPLHAEPTESVEKSEEEEEVGEEHDEQEASSEPHDDGSFSYARSKRSQIASNLFEDTRHLEVHTVADIISRLAQRHKCVLELLQTDGLHRYLLKHRDITLLKEARDHMKESMGASAWARWQHLAHVSMGKLMQLRVDSGYTRVQVFDSSGSDDEGTEVLVPKSMHPDYEFPSGPKFLPVPSKCELEREHFNLRDKESATHKDLRPTARNVA</sequence>
<evidence type="ECO:0000313" key="2">
    <source>
        <dbReference type="EMBL" id="KAL1525084.1"/>
    </source>
</evidence>
<gene>
    <name evidence="2" type="ORF">AB1Y20_019957</name>
</gene>
<evidence type="ECO:0000313" key="3">
    <source>
        <dbReference type="Proteomes" id="UP001515480"/>
    </source>
</evidence>
<dbReference type="Proteomes" id="UP001515480">
    <property type="component" value="Unassembled WGS sequence"/>
</dbReference>
<proteinExistence type="predicted"/>
<dbReference type="AlphaFoldDB" id="A0AB34JXD4"/>
<feature type="compositionally biased region" description="Basic and acidic residues" evidence="1">
    <location>
        <begin position="273"/>
        <end position="288"/>
    </location>
</feature>
<protein>
    <submittedName>
        <fullName evidence="2">Uncharacterized protein</fullName>
    </submittedName>
</protein>